<feature type="region of interest" description="Disordered" evidence="1">
    <location>
        <begin position="1"/>
        <end position="28"/>
    </location>
</feature>
<keyword evidence="2" id="KW-0489">Methyltransferase</keyword>
<dbReference type="AlphaFoldDB" id="A0NVM3"/>
<gene>
    <name evidence="2" type="primary">prmA</name>
    <name evidence="2" type="ORF">SIAM614_19481</name>
</gene>
<evidence type="ECO:0000313" key="2">
    <source>
        <dbReference type="EMBL" id="EAV43038.1"/>
    </source>
</evidence>
<dbReference type="GO" id="GO:0005840">
    <property type="term" value="C:ribosome"/>
    <property type="evidence" value="ECO:0007669"/>
    <property type="project" value="UniProtKB-KW"/>
</dbReference>
<dbReference type="GO" id="GO:0008168">
    <property type="term" value="F:methyltransferase activity"/>
    <property type="evidence" value="ECO:0007669"/>
    <property type="project" value="UniProtKB-KW"/>
</dbReference>
<dbReference type="EC" id="2.1.1.-" evidence="2"/>
<dbReference type="EMBL" id="AAUW01000011">
    <property type="protein sequence ID" value="EAV43038.1"/>
    <property type="molecule type" value="Genomic_DNA"/>
</dbReference>
<evidence type="ECO:0000256" key="1">
    <source>
        <dbReference type="SAM" id="MobiDB-lite"/>
    </source>
</evidence>
<comment type="caution">
    <text evidence="2">The sequence shown here is derived from an EMBL/GenBank/DDBJ whole genome shotgun (WGS) entry which is preliminary data.</text>
</comment>
<evidence type="ECO:0000313" key="3">
    <source>
        <dbReference type="Proteomes" id="UP000004848"/>
    </source>
</evidence>
<dbReference type="Proteomes" id="UP000004848">
    <property type="component" value="Unassembled WGS sequence"/>
</dbReference>
<proteinExistence type="predicted"/>
<sequence length="59" mass="6751">MRVGARHEKAVKSTAGEFGSEKRHMRRATGRITKIIKSLEHGRKIISRPHRIKLDIFSA</sequence>
<dbReference type="GO" id="GO:0032259">
    <property type="term" value="P:methylation"/>
    <property type="evidence" value="ECO:0007669"/>
    <property type="project" value="UniProtKB-KW"/>
</dbReference>
<reference evidence="2 3" key="1">
    <citation type="submission" date="2006-05" db="EMBL/GenBank/DDBJ databases">
        <authorList>
            <person name="King G."/>
            <person name="Ferriera S."/>
            <person name="Johnson J."/>
            <person name="Kravitz S."/>
            <person name="Beeson K."/>
            <person name="Sutton G."/>
            <person name="Rogers Y.-H."/>
            <person name="Friedman R."/>
            <person name="Frazier M."/>
            <person name="Venter J.C."/>
        </authorList>
    </citation>
    <scope>NUCLEOTIDE SEQUENCE [LARGE SCALE GENOMIC DNA]</scope>
    <source>
        <strain evidence="3">ATCC 25650 / DSM 13394 / JCM 20685 / NBRC 16684 / NCIMB 2208 / IAM 12614 / B1</strain>
    </source>
</reference>
<feature type="compositionally biased region" description="Basic and acidic residues" evidence="1">
    <location>
        <begin position="1"/>
        <end position="11"/>
    </location>
</feature>
<keyword evidence="2" id="KW-0808">Transferase</keyword>
<organism evidence="2 3">
    <name type="scientific">Roseibium aggregatum (strain ATCC 25650 / DSM 13394 / JCM 20685 / NBRC 16684 / NCIMB 2208 / IAM 12614 / B1)</name>
    <name type="common">Stappia aggregata</name>
    <dbReference type="NCBI Taxonomy" id="384765"/>
    <lineage>
        <taxon>Bacteria</taxon>
        <taxon>Pseudomonadati</taxon>
        <taxon>Pseudomonadota</taxon>
        <taxon>Alphaproteobacteria</taxon>
        <taxon>Hyphomicrobiales</taxon>
        <taxon>Stappiaceae</taxon>
        <taxon>Roseibium</taxon>
    </lineage>
</organism>
<protein>
    <submittedName>
        <fullName evidence="2">Ribosomal protein L11 methyltransferase</fullName>
        <ecNumber evidence="2">2.1.1.-</ecNumber>
    </submittedName>
</protein>
<keyword evidence="2" id="KW-0689">Ribosomal protein</keyword>
<keyword evidence="2" id="KW-0687">Ribonucleoprotein</keyword>
<name>A0NVM3_ROSAI</name>
<accession>A0NVM3</accession>